<gene>
    <name evidence="1" type="ORF">E2C01_076887</name>
</gene>
<evidence type="ECO:0000313" key="2">
    <source>
        <dbReference type="Proteomes" id="UP000324222"/>
    </source>
</evidence>
<dbReference type="Proteomes" id="UP000324222">
    <property type="component" value="Unassembled WGS sequence"/>
</dbReference>
<evidence type="ECO:0000313" key="1">
    <source>
        <dbReference type="EMBL" id="MPC82234.1"/>
    </source>
</evidence>
<protein>
    <submittedName>
        <fullName evidence="1">Uncharacterized protein</fullName>
    </submittedName>
</protein>
<reference evidence="1 2" key="1">
    <citation type="submission" date="2019-05" db="EMBL/GenBank/DDBJ databases">
        <title>Another draft genome of Portunus trituberculatus and its Hox gene families provides insights of decapod evolution.</title>
        <authorList>
            <person name="Jeong J.-H."/>
            <person name="Song I."/>
            <person name="Kim S."/>
            <person name="Choi T."/>
            <person name="Kim D."/>
            <person name="Ryu S."/>
            <person name="Kim W."/>
        </authorList>
    </citation>
    <scope>NUCLEOTIDE SEQUENCE [LARGE SCALE GENOMIC DNA]</scope>
    <source>
        <tissue evidence="1">Muscle</tissue>
    </source>
</reference>
<comment type="caution">
    <text evidence="1">The sequence shown here is derived from an EMBL/GenBank/DDBJ whole genome shotgun (WGS) entry which is preliminary data.</text>
</comment>
<proteinExistence type="predicted"/>
<sequence length="85" mass="9209">MVASGGVRGTISQIREAVITCSFRVDGSSPCVRRLAKGTPPTPRHAEPGTVIRLALLPSDTATRLMYLQGSVIHKFQEFLFLLPS</sequence>
<accession>A0A5B7IPV5</accession>
<organism evidence="1 2">
    <name type="scientific">Portunus trituberculatus</name>
    <name type="common">Swimming crab</name>
    <name type="synonym">Neptunus trituberculatus</name>
    <dbReference type="NCBI Taxonomy" id="210409"/>
    <lineage>
        <taxon>Eukaryota</taxon>
        <taxon>Metazoa</taxon>
        <taxon>Ecdysozoa</taxon>
        <taxon>Arthropoda</taxon>
        <taxon>Crustacea</taxon>
        <taxon>Multicrustacea</taxon>
        <taxon>Malacostraca</taxon>
        <taxon>Eumalacostraca</taxon>
        <taxon>Eucarida</taxon>
        <taxon>Decapoda</taxon>
        <taxon>Pleocyemata</taxon>
        <taxon>Brachyura</taxon>
        <taxon>Eubrachyura</taxon>
        <taxon>Portunoidea</taxon>
        <taxon>Portunidae</taxon>
        <taxon>Portuninae</taxon>
        <taxon>Portunus</taxon>
    </lineage>
</organism>
<name>A0A5B7IPV5_PORTR</name>
<keyword evidence="2" id="KW-1185">Reference proteome</keyword>
<dbReference type="EMBL" id="VSRR010059189">
    <property type="protein sequence ID" value="MPC82234.1"/>
    <property type="molecule type" value="Genomic_DNA"/>
</dbReference>
<dbReference type="AlphaFoldDB" id="A0A5B7IPV5"/>